<dbReference type="Gene3D" id="3.40.50.1170">
    <property type="entry name" value="L-asparaginase, N-terminal domain"/>
    <property type="match status" value="1"/>
</dbReference>
<dbReference type="InterPro" id="IPR037152">
    <property type="entry name" value="L-asparaginase_N_sf"/>
</dbReference>
<dbReference type="SMART" id="SM00870">
    <property type="entry name" value="Asparaginase"/>
    <property type="match status" value="1"/>
</dbReference>
<evidence type="ECO:0000256" key="2">
    <source>
        <dbReference type="ARBA" id="ARBA00012920"/>
    </source>
</evidence>
<organism evidence="9 10">
    <name type="scientific">Thalassorhabdus alkalitolerans</name>
    <dbReference type="NCBI Taxonomy" id="2282697"/>
    <lineage>
        <taxon>Bacteria</taxon>
        <taxon>Bacillati</taxon>
        <taxon>Bacillota</taxon>
        <taxon>Bacilli</taxon>
        <taxon>Bacillales</taxon>
        <taxon>Bacillaceae</taxon>
        <taxon>Thalassorhabdus</taxon>
    </lineage>
</organism>
<gene>
    <name evidence="9" type="ORF">ACFPU1_15685</name>
</gene>
<evidence type="ECO:0000259" key="8">
    <source>
        <dbReference type="Pfam" id="PF17763"/>
    </source>
</evidence>
<evidence type="ECO:0000313" key="9">
    <source>
        <dbReference type="EMBL" id="MFC5714191.1"/>
    </source>
</evidence>
<dbReference type="PROSITE" id="PS00144">
    <property type="entry name" value="ASN_GLN_ASE_1"/>
    <property type="match status" value="1"/>
</dbReference>
<proteinExistence type="inferred from homology"/>
<evidence type="ECO:0000256" key="5">
    <source>
        <dbReference type="PROSITE-ProRule" id="PRU10099"/>
    </source>
</evidence>
<evidence type="ECO:0000256" key="1">
    <source>
        <dbReference type="ARBA" id="ARBA00010518"/>
    </source>
</evidence>
<dbReference type="InterPro" id="IPR027473">
    <property type="entry name" value="L-asparaginase_C"/>
</dbReference>
<dbReference type="InterPro" id="IPR036152">
    <property type="entry name" value="Asp/glu_Ase-like_sf"/>
</dbReference>
<sequence length="323" mass="35411">MKKILIIHTGGTIAMSENKETGMVVPEEKNPLHSVNEMLQETVKIETEDYLHLPSPHITPRHMLGLAEKINEKMKNSHFDGVVITHGTDTLEETAYLLDLLLHLDQPVVITGAMRSSNELGADGPHNLISAVRTAASDKAAKKGVIVVFNDEIHTAKNVTKTHSSNIATFQSPQYGAIGILTKREVSFHHIPAHREHFPVTKLSKKVLLVKAYAGMEESVMAHIASHPLDGLVLEAFGQGNVPPAIVPPLESLIEKNIPVVLVSRSYSGIVQDTYGYEGGGRQLKEKGVIFTNGLNGQKARLKLMAALEMTQDHGKLQEIFLR</sequence>
<comment type="caution">
    <text evidence="9">The sequence shown here is derived from an EMBL/GenBank/DDBJ whole genome shotgun (WGS) entry which is preliminary data.</text>
</comment>
<dbReference type="Proteomes" id="UP001596142">
    <property type="component" value="Unassembled WGS sequence"/>
</dbReference>
<dbReference type="SUPFAM" id="SSF53774">
    <property type="entry name" value="Glutaminase/Asparaginase"/>
    <property type="match status" value="1"/>
</dbReference>
<dbReference type="InterPro" id="IPR027474">
    <property type="entry name" value="L-asparaginase_N"/>
</dbReference>
<dbReference type="PRINTS" id="PR00139">
    <property type="entry name" value="ASNGLNASE"/>
</dbReference>
<feature type="active site" evidence="5">
    <location>
        <position position="12"/>
    </location>
</feature>
<dbReference type="PANTHER" id="PTHR11707">
    <property type="entry name" value="L-ASPARAGINASE"/>
    <property type="match status" value="1"/>
</dbReference>
<feature type="domain" description="Asparaginase/glutaminase C-terminal" evidence="8">
    <location>
        <begin position="206"/>
        <end position="321"/>
    </location>
</feature>
<dbReference type="EMBL" id="JBHSOZ010000010">
    <property type="protein sequence ID" value="MFC5714191.1"/>
    <property type="molecule type" value="Genomic_DNA"/>
</dbReference>
<evidence type="ECO:0000256" key="6">
    <source>
        <dbReference type="PROSITE-ProRule" id="PRU10100"/>
    </source>
</evidence>
<evidence type="ECO:0000259" key="7">
    <source>
        <dbReference type="Pfam" id="PF00710"/>
    </source>
</evidence>
<comment type="catalytic activity">
    <reaction evidence="4">
        <text>L-asparagine + H2O = L-aspartate + NH4(+)</text>
        <dbReference type="Rhea" id="RHEA:21016"/>
        <dbReference type="ChEBI" id="CHEBI:15377"/>
        <dbReference type="ChEBI" id="CHEBI:28938"/>
        <dbReference type="ChEBI" id="CHEBI:29991"/>
        <dbReference type="ChEBI" id="CHEBI:58048"/>
        <dbReference type="EC" id="3.5.1.1"/>
    </reaction>
</comment>
<feature type="domain" description="L-asparaginase N-terminal" evidence="7">
    <location>
        <begin position="3"/>
        <end position="190"/>
    </location>
</feature>
<dbReference type="PIRSF" id="PIRSF001220">
    <property type="entry name" value="L-ASNase_gatD"/>
    <property type="match status" value="1"/>
</dbReference>
<name>A0ABW0YRZ2_9BACI</name>
<evidence type="ECO:0000313" key="10">
    <source>
        <dbReference type="Proteomes" id="UP001596142"/>
    </source>
</evidence>
<dbReference type="EC" id="3.5.1.1" evidence="2"/>
<accession>A0ABW0YRZ2</accession>
<dbReference type="InterPro" id="IPR040919">
    <property type="entry name" value="Asparaginase_C"/>
</dbReference>
<reference evidence="10" key="1">
    <citation type="journal article" date="2019" name="Int. J. Syst. Evol. Microbiol.">
        <title>The Global Catalogue of Microorganisms (GCM) 10K type strain sequencing project: providing services to taxonomists for standard genome sequencing and annotation.</title>
        <authorList>
            <consortium name="The Broad Institute Genomics Platform"/>
            <consortium name="The Broad Institute Genome Sequencing Center for Infectious Disease"/>
            <person name="Wu L."/>
            <person name="Ma J."/>
        </authorList>
    </citation>
    <scope>NUCLEOTIDE SEQUENCE [LARGE SCALE GENOMIC DNA]</scope>
    <source>
        <strain evidence="10">CECT 7184</strain>
    </source>
</reference>
<dbReference type="InterPro" id="IPR027475">
    <property type="entry name" value="Asparaginase/glutaminase_AS2"/>
</dbReference>
<dbReference type="InterPro" id="IPR006034">
    <property type="entry name" value="Asparaginase/glutaminase-like"/>
</dbReference>
<comment type="similarity">
    <text evidence="1">Belongs to the asparaginase 1 family.</text>
</comment>
<keyword evidence="10" id="KW-1185">Reference proteome</keyword>
<dbReference type="Pfam" id="PF17763">
    <property type="entry name" value="Asparaginase_C"/>
    <property type="match status" value="1"/>
</dbReference>
<dbReference type="PIRSF" id="PIRSF500176">
    <property type="entry name" value="L_ASNase"/>
    <property type="match status" value="1"/>
</dbReference>
<dbReference type="InterPro" id="IPR020827">
    <property type="entry name" value="Asparaginase/glutaminase_AS1"/>
</dbReference>
<protein>
    <recommendedName>
        <fullName evidence="2">asparaginase</fullName>
        <ecNumber evidence="2">3.5.1.1</ecNumber>
    </recommendedName>
</protein>
<evidence type="ECO:0000256" key="4">
    <source>
        <dbReference type="ARBA" id="ARBA00049366"/>
    </source>
</evidence>
<evidence type="ECO:0000256" key="3">
    <source>
        <dbReference type="ARBA" id="ARBA00022801"/>
    </source>
</evidence>
<dbReference type="SFLD" id="SFLDS00057">
    <property type="entry name" value="Glutaminase/Asparaginase"/>
    <property type="match status" value="1"/>
</dbReference>
<dbReference type="CDD" id="cd08964">
    <property type="entry name" value="L-asparaginase_II"/>
    <property type="match status" value="1"/>
</dbReference>
<dbReference type="Pfam" id="PF00710">
    <property type="entry name" value="Asparaginase"/>
    <property type="match status" value="1"/>
</dbReference>
<dbReference type="PROSITE" id="PS00917">
    <property type="entry name" value="ASN_GLN_ASE_2"/>
    <property type="match status" value="1"/>
</dbReference>
<dbReference type="Gene3D" id="3.40.50.40">
    <property type="match status" value="1"/>
</dbReference>
<dbReference type="InterPro" id="IPR004550">
    <property type="entry name" value="AsnASE_II"/>
</dbReference>
<dbReference type="PROSITE" id="PS51732">
    <property type="entry name" value="ASN_GLN_ASE_3"/>
    <property type="match status" value="1"/>
</dbReference>
<dbReference type="PANTHER" id="PTHR11707:SF28">
    <property type="entry name" value="60 KDA LYSOPHOSPHOLIPASE"/>
    <property type="match status" value="1"/>
</dbReference>
<dbReference type="RefSeq" id="WP_054637401.1">
    <property type="nucleotide sequence ID" value="NZ_JBHSOZ010000010.1"/>
</dbReference>
<feature type="active site" evidence="6">
    <location>
        <position position="88"/>
    </location>
</feature>
<keyword evidence="3" id="KW-0378">Hydrolase</keyword>